<accession>A0ABW0A4V5</accession>
<evidence type="ECO:0000313" key="2">
    <source>
        <dbReference type="Proteomes" id="UP001596222"/>
    </source>
</evidence>
<gene>
    <name evidence="1" type="ORF">ACFPP6_29350</name>
</gene>
<dbReference type="Proteomes" id="UP001596222">
    <property type="component" value="Unassembled WGS sequence"/>
</dbReference>
<dbReference type="EMBL" id="JBHSKJ010000021">
    <property type="protein sequence ID" value="MFC5148781.1"/>
    <property type="molecule type" value="Genomic_DNA"/>
</dbReference>
<protein>
    <submittedName>
        <fullName evidence="1">Uncharacterized protein</fullName>
    </submittedName>
</protein>
<sequence>MAGGGAAAGALLRARARAHLARERREADACWAALCPAAPPAPRAGPSRRAFLT</sequence>
<name>A0ABW0A4V5_9ACTN</name>
<evidence type="ECO:0000313" key="1">
    <source>
        <dbReference type="EMBL" id="MFC5148781.1"/>
    </source>
</evidence>
<organism evidence="1 2">
    <name type="scientific">Streptomyces aureoversilis</name>
    <dbReference type="NCBI Taxonomy" id="67277"/>
    <lineage>
        <taxon>Bacteria</taxon>
        <taxon>Bacillati</taxon>
        <taxon>Actinomycetota</taxon>
        <taxon>Actinomycetes</taxon>
        <taxon>Kitasatosporales</taxon>
        <taxon>Streptomycetaceae</taxon>
        <taxon>Streptomyces</taxon>
    </lineage>
</organism>
<dbReference type="RefSeq" id="WP_382048675.1">
    <property type="nucleotide sequence ID" value="NZ_JBHSKJ010000021.1"/>
</dbReference>
<proteinExistence type="predicted"/>
<comment type="caution">
    <text evidence="1">The sequence shown here is derived from an EMBL/GenBank/DDBJ whole genome shotgun (WGS) entry which is preliminary data.</text>
</comment>
<reference evidence="2" key="1">
    <citation type="journal article" date="2019" name="Int. J. Syst. Evol. Microbiol.">
        <title>The Global Catalogue of Microorganisms (GCM) 10K type strain sequencing project: providing services to taxonomists for standard genome sequencing and annotation.</title>
        <authorList>
            <consortium name="The Broad Institute Genomics Platform"/>
            <consortium name="The Broad Institute Genome Sequencing Center for Infectious Disease"/>
            <person name="Wu L."/>
            <person name="Ma J."/>
        </authorList>
    </citation>
    <scope>NUCLEOTIDE SEQUENCE [LARGE SCALE GENOMIC DNA]</scope>
    <source>
        <strain evidence="2">CGMCC 4.1641</strain>
    </source>
</reference>
<keyword evidence="2" id="KW-1185">Reference proteome</keyword>